<evidence type="ECO:0000256" key="10">
    <source>
        <dbReference type="ARBA" id="ARBA00043032"/>
    </source>
</evidence>
<dbReference type="PANTHER" id="PTHR19305">
    <property type="entry name" value="SYNAPTOSOMAL ASSOCIATED PROTEIN"/>
    <property type="match status" value="1"/>
</dbReference>
<evidence type="ECO:0000313" key="16">
    <source>
        <dbReference type="Proteomes" id="UP000694388"/>
    </source>
</evidence>
<dbReference type="Ensembl" id="ENSEBUT00000027045.1">
    <property type="protein sequence ID" value="ENSEBUP00000026469.1"/>
    <property type="gene ID" value="ENSEBUG00000016295.1"/>
</dbReference>
<evidence type="ECO:0000313" key="15">
    <source>
        <dbReference type="Ensembl" id="ENSEBUP00000026469.1"/>
    </source>
</evidence>
<dbReference type="GeneTree" id="ENSGT00950000182843"/>
<evidence type="ECO:0000256" key="7">
    <source>
        <dbReference type="ARBA" id="ARBA00037854"/>
    </source>
</evidence>
<evidence type="ECO:0000256" key="9">
    <source>
        <dbReference type="ARBA" id="ARBA00042308"/>
    </source>
</evidence>
<comment type="function">
    <text evidence="5">SNAREs, soluble N-ethylmaleimide-sensitive factor-attachment protein receptors, are essential proteins for fusion of cellular membranes. SNAREs localized on opposing membranes assemble to form a trans-SNARE complex, an extended, parallel four alpha-helical bundle that drives membrane fusion. SNAP29 is a SNARE involved in autophagy through the direct control of autophagosome membrane fusion with the lysososome membrane. Also plays a role in ciliogenesis by regulating membrane fusions.</text>
</comment>
<sequence length="275" mass="31218">MAASPRNFNPFAEEDDEPEIDRGFDGRRFPETRDLRQELVMESERRMAASTTRSLGLVVETEQVGLDTAQELSRQGEALGRTSRALDQIDKDMKTSQRHINSIKSVWWGIKNYMRGKPEEAATTRKSNVDETRQPNTRLQAAMKQSFQNGEGEQPQGDHPVLQHRWDNDANESPPDAENDAHCARIDVVRACHKKMDNNLDEIGSGMSRLKNLAMGLQEEIDEQNELIDRVTDKNGMAHRLRPVFLNDNTTSSFPHLAICYEVFVSVCLIARVQP</sequence>
<dbReference type="SUPFAM" id="SSF58038">
    <property type="entry name" value="SNARE fusion complex"/>
    <property type="match status" value="2"/>
</dbReference>
<feature type="domain" description="T-SNARE coiled-coil homology" evidence="14">
    <location>
        <begin position="190"/>
        <end position="233"/>
    </location>
</feature>
<evidence type="ECO:0000256" key="6">
    <source>
        <dbReference type="ARBA" id="ARBA00037808"/>
    </source>
</evidence>
<evidence type="ECO:0000256" key="4">
    <source>
        <dbReference type="ARBA" id="ARBA00023054"/>
    </source>
</evidence>
<evidence type="ECO:0000256" key="1">
    <source>
        <dbReference type="ARBA" id="ARBA00009480"/>
    </source>
</evidence>
<organism evidence="15 16">
    <name type="scientific">Eptatretus burgeri</name>
    <name type="common">Inshore hagfish</name>
    <dbReference type="NCBI Taxonomy" id="7764"/>
    <lineage>
        <taxon>Eukaryota</taxon>
        <taxon>Metazoa</taxon>
        <taxon>Chordata</taxon>
        <taxon>Craniata</taxon>
        <taxon>Vertebrata</taxon>
        <taxon>Cyclostomata</taxon>
        <taxon>Myxini</taxon>
        <taxon>Myxiniformes</taxon>
        <taxon>Myxinidae</taxon>
        <taxon>Eptatretinae</taxon>
        <taxon>Eptatretus</taxon>
    </lineage>
</organism>
<proteinExistence type="inferred from homology"/>
<comment type="subcellular location">
    <subcellularLocation>
        <location evidence="6">Cell projection</location>
        <location evidence="6">Cilium membrane</location>
        <topology evidence="6">Peripheral membrane protein</topology>
    </subcellularLocation>
    <subcellularLocation>
        <location evidence="7">Cytoplasmic vesicle</location>
        <location evidence="7">Autophagosome membrane</location>
        <topology evidence="7">Peripheral membrane protein</topology>
    </subcellularLocation>
</comment>
<dbReference type="AlphaFoldDB" id="A0A8C4RBX0"/>
<reference evidence="15" key="1">
    <citation type="submission" date="2025-08" db="UniProtKB">
        <authorList>
            <consortium name="Ensembl"/>
        </authorList>
    </citation>
    <scope>IDENTIFICATION</scope>
</reference>
<keyword evidence="4 12" id="KW-0175">Coiled coil</keyword>
<dbReference type="SMART" id="SM00397">
    <property type="entry name" value="t_SNARE"/>
    <property type="match status" value="2"/>
</dbReference>
<evidence type="ECO:0000256" key="2">
    <source>
        <dbReference type="ARBA" id="ARBA00022448"/>
    </source>
</evidence>
<evidence type="ECO:0000256" key="11">
    <source>
        <dbReference type="ARBA" id="ARBA00046522"/>
    </source>
</evidence>
<evidence type="ECO:0000256" key="5">
    <source>
        <dbReference type="ARBA" id="ARBA00037064"/>
    </source>
</evidence>
<keyword evidence="3" id="KW-0653">Protein transport</keyword>
<evidence type="ECO:0000256" key="12">
    <source>
        <dbReference type="SAM" id="Coils"/>
    </source>
</evidence>
<feature type="region of interest" description="Disordered" evidence="13">
    <location>
        <begin position="1"/>
        <end position="29"/>
    </location>
</feature>
<accession>A0A8C4RBX0</accession>
<evidence type="ECO:0000256" key="8">
    <source>
        <dbReference type="ARBA" id="ARBA00041113"/>
    </source>
</evidence>
<comment type="similarity">
    <text evidence="1">Belongs to the SNAP-25 family.</text>
</comment>
<dbReference type="GO" id="GO:0005484">
    <property type="term" value="F:SNAP receptor activity"/>
    <property type="evidence" value="ECO:0007669"/>
    <property type="project" value="TreeGrafter"/>
</dbReference>
<dbReference type="CDD" id="cd15887">
    <property type="entry name" value="SNARE_SNAP29N"/>
    <property type="match status" value="1"/>
</dbReference>
<name>A0A8C4RBX0_EPTBU</name>
<dbReference type="InterPro" id="IPR000727">
    <property type="entry name" value="T_SNARE_dom"/>
</dbReference>
<dbReference type="Gene3D" id="1.20.5.110">
    <property type="match status" value="2"/>
</dbReference>
<feature type="region of interest" description="Disordered" evidence="13">
    <location>
        <begin position="145"/>
        <end position="179"/>
    </location>
</feature>
<feature type="coiled-coil region" evidence="12">
    <location>
        <begin position="207"/>
        <end position="234"/>
    </location>
</feature>
<keyword evidence="16" id="KW-1185">Reference proteome</keyword>
<dbReference type="FunFam" id="1.20.5.110:FF:000041">
    <property type="entry name" value="Synaptosomal-associated protein 29"/>
    <property type="match status" value="1"/>
</dbReference>
<feature type="compositionally biased region" description="Basic and acidic residues" evidence="13">
    <location>
        <begin position="20"/>
        <end position="29"/>
    </location>
</feature>
<dbReference type="PROSITE" id="PS50192">
    <property type="entry name" value="T_SNARE"/>
    <property type="match status" value="2"/>
</dbReference>
<reference evidence="15" key="2">
    <citation type="submission" date="2025-09" db="UniProtKB">
        <authorList>
            <consortium name="Ensembl"/>
        </authorList>
    </citation>
    <scope>IDENTIFICATION</scope>
</reference>
<dbReference type="PANTHER" id="PTHR19305:SF9">
    <property type="entry name" value="SYNAPTOSOMAL-ASSOCIATED PROTEIN 29"/>
    <property type="match status" value="1"/>
</dbReference>
<comment type="subunit">
    <text evidence="11">Forms a SNARE complex, composed of VAMP8, SNAP29 and STX17, involved in fusion of autophagosome with lysosome. Interacts with multiple syntaxins including STX6. Interacts with EIPR1. Interacts with STX17; this interaction is increased in the absence of TMEM39A.</text>
</comment>
<keyword evidence="2" id="KW-0813">Transport</keyword>
<dbReference type="GO" id="GO:0031201">
    <property type="term" value="C:SNARE complex"/>
    <property type="evidence" value="ECO:0007669"/>
    <property type="project" value="TreeGrafter"/>
</dbReference>
<feature type="domain" description="T-SNARE coiled-coil homology" evidence="14">
    <location>
        <begin position="41"/>
        <end position="103"/>
    </location>
</feature>
<dbReference type="GO" id="GO:0016082">
    <property type="term" value="P:synaptic vesicle priming"/>
    <property type="evidence" value="ECO:0007669"/>
    <property type="project" value="TreeGrafter"/>
</dbReference>
<dbReference type="GO" id="GO:0015031">
    <property type="term" value="P:protein transport"/>
    <property type="evidence" value="ECO:0007669"/>
    <property type="project" value="UniProtKB-KW"/>
</dbReference>
<dbReference type="Proteomes" id="UP000694388">
    <property type="component" value="Unplaced"/>
</dbReference>
<dbReference type="CDD" id="cd15856">
    <property type="entry name" value="SNARE_SNAP29C"/>
    <property type="match status" value="1"/>
</dbReference>
<dbReference type="GO" id="GO:0098793">
    <property type="term" value="C:presynapse"/>
    <property type="evidence" value="ECO:0007669"/>
    <property type="project" value="GOC"/>
</dbReference>
<protein>
    <recommendedName>
        <fullName evidence="8">Synaptosomal-associated protein 29</fullName>
    </recommendedName>
    <alternativeName>
        <fullName evidence="9">Soluble 29 kDa NSF attachment protein</fullName>
    </alternativeName>
    <alternativeName>
        <fullName evidence="10">Vesicle-membrane fusion protein SNAP-29</fullName>
    </alternativeName>
</protein>
<dbReference type="GO" id="GO:0060170">
    <property type="term" value="C:ciliary membrane"/>
    <property type="evidence" value="ECO:0007669"/>
    <property type="project" value="UniProtKB-SubCell"/>
</dbReference>
<dbReference type="GO" id="GO:0031629">
    <property type="term" value="P:synaptic vesicle fusion to presynaptic active zone membrane"/>
    <property type="evidence" value="ECO:0007669"/>
    <property type="project" value="TreeGrafter"/>
</dbReference>
<dbReference type="GO" id="GO:0000421">
    <property type="term" value="C:autophagosome membrane"/>
    <property type="evidence" value="ECO:0007669"/>
    <property type="project" value="UniProtKB-SubCell"/>
</dbReference>
<evidence type="ECO:0000259" key="14">
    <source>
        <dbReference type="PROSITE" id="PS50192"/>
    </source>
</evidence>
<evidence type="ECO:0000256" key="13">
    <source>
        <dbReference type="SAM" id="MobiDB-lite"/>
    </source>
</evidence>
<evidence type="ECO:0000256" key="3">
    <source>
        <dbReference type="ARBA" id="ARBA00022927"/>
    </source>
</evidence>
<dbReference type="GO" id="GO:0019905">
    <property type="term" value="F:syntaxin binding"/>
    <property type="evidence" value="ECO:0007669"/>
    <property type="project" value="TreeGrafter"/>
</dbReference>